<proteinExistence type="predicted"/>
<evidence type="ECO:0000256" key="1">
    <source>
        <dbReference type="SAM" id="SignalP"/>
    </source>
</evidence>
<dbReference type="EMBL" id="KV423928">
    <property type="protein sequence ID" value="KZT60715.1"/>
    <property type="molecule type" value="Genomic_DNA"/>
</dbReference>
<evidence type="ECO:0000313" key="2">
    <source>
        <dbReference type="EMBL" id="KZT60715.1"/>
    </source>
</evidence>
<reference evidence="2 3" key="1">
    <citation type="journal article" date="2016" name="Mol. Biol. Evol.">
        <title>Comparative Genomics of Early-Diverging Mushroom-Forming Fungi Provides Insights into the Origins of Lignocellulose Decay Capabilities.</title>
        <authorList>
            <person name="Nagy L.G."/>
            <person name="Riley R."/>
            <person name="Tritt A."/>
            <person name="Adam C."/>
            <person name="Daum C."/>
            <person name="Floudas D."/>
            <person name="Sun H."/>
            <person name="Yadav J.S."/>
            <person name="Pangilinan J."/>
            <person name="Larsson K.H."/>
            <person name="Matsuura K."/>
            <person name="Barry K."/>
            <person name="Labutti K."/>
            <person name="Kuo R."/>
            <person name="Ohm R.A."/>
            <person name="Bhattacharya S.S."/>
            <person name="Shirouzu T."/>
            <person name="Yoshinaga Y."/>
            <person name="Martin F.M."/>
            <person name="Grigoriev I.V."/>
            <person name="Hibbett D.S."/>
        </authorList>
    </citation>
    <scope>NUCLEOTIDE SEQUENCE [LARGE SCALE GENOMIC DNA]</scope>
    <source>
        <strain evidence="2 3">HHB12733</strain>
    </source>
</reference>
<evidence type="ECO:0008006" key="4">
    <source>
        <dbReference type="Google" id="ProtNLM"/>
    </source>
</evidence>
<name>A0A165IL52_9BASI</name>
<keyword evidence="3" id="KW-1185">Reference proteome</keyword>
<feature type="signal peptide" evidence="1">
    <location>
        <begin position="1"/>
        <end position="23"/>
    </location>
</feature>
<accession>A0A165IL52</accession>
<dbReference type="AlphaFoldDB" id="A0A165IL52"/>
<keyword evidence="1" id="KW-0732">Signal</keyword>
<gene>
    <name evidence="2" type="ORF">CALCODRAFT_83355</name>
</gene>
<evidence type="ECO:0000313" key="3">
    <source>
        <dbReference type="Proteomes" id="UP000076842"/>
    </source>
</evidence>
<dbReference type="Proteomes" id="UP000076842">
    <property type="component" value="Unassembled WGS sequence"/>
</dbReference>
<feature type="chain" id="PRO_5007859349" description="Secreted protein" evidence="1">
    <location>
        <begin position="24"/>
        <end position="167"/>
    </location>
</feature>
<sequence>MSSALVPALNLLWWAMPLSVTVFLPSRMCQSTTRAEFTAGRDAAIDRTRPHLLSIELLFRPRMLHWFLQSSARYARWHPRPCPDRRTFAWRVLNLRLQTRIPPSPACQRSSEESQLRHCPPRSCWSLSGLPCLRLAFLLCVEDSARWLLSPFAACRCLVCESANSRC</sequence>
<protein>
    <recommendedName>
        <fullName evidence="4">Secreted protein</fullName>
    </recommendedName>
</protein>
<organism evidence="2 3">
    <name type="scientific">Calocera cornea HHB12733</name>
    <dbReference type="NCBI Taxonomy" id="1353952"/>
    <lineage>
        <taxon>Eukaryota</taxon>
        <taxon>Fungi</taxon>
        <taxon>Dikarya</taxon>
        <taxon>Basidiomycota</taxon>
        <taxon>Agaricomycotina</taxon>
        <taxon>Dacrymycetes</taxon>
        <taxon>Dacrymycetales</taxon>
        <taxon>Dacrymycetaceae</taxon>
        <taxon>Calocera</taxon>
    </lineage>
</organism>
<dbReference type="InParanoid" id="A0A165IL52"/>